<feature type="transmembrane region" description="Helical" evidence="3">
    <location>
        <begin position="352"/>
        <end position="372"/>
    </location>
</feature>
<gene>
    <name evidence="4" type="ordered locus">Palpr_1901</name>
</gene>
<dbReference type="OrthoDB" id="1048105at2"/>
<feature type="coiled-coil region" evidence="2">
    <location>
        <begin position="371"/>
        <end position="398"/>
    </location>
</feature>
<name>E4T5P6_PALPW</name>
<dbReference type="Pfam" id="PF13424">
    <property type="entry name" value="TPR_12"/>
    <property type="match status" value="1"/>
</dbReference>
<keyword evidence="1" id="KW-0802">TPR repeat</keyword>
<keyword evidence="3" id="KW-0812">Transmembrane</keyword>
<dbReference type="AlphaFoldDB" id="E4T5P6"/>
<dbReference type="EMBL" id="CP002345">
    <property type="protein sequence ID" value="ADQ80040.1"/>
    <property type="molecule type" value="Genomic_DNA"/>
</dbReference>
<dbReference type="KEGG" id="ppn:Palpr_1901"/>
<evidence type="ECO:0000313" key="5">
    <source>
        <dbReference type="Proteomes" id="UP000008718"/>
    </source>
</evidence>
<protein>
    <submittedName>
        <fullName evidence="4">Tetratricopeptide repeat</fullName>
    </submittedName>
</protein>
<organism evidence="4 5">
    <name type="scientific">Paludibacter propionicigenes (strain DSM 17365 / JCM 13257 / WB4)</name>
    <dbReference type="NCBI Taxonomy" id="694427"/>
    <lineage>
        <taxon>Bacteria</taxon>
        <taxon>Pseudomonadati</taxon>
        <taxon>Bacteroidota</taxon>
        <taxon>Bacteroidia</taxon>
        <taxon>Bacteroidales</taxon>
        <taxon>Paludibacteraceae</taxon>
        <taxon>Paludibacter</taxon>
    </lineage>
</organism>
<dbReference type="InterPro" id="IPR019734">
    <property type="entry name" value="TPR_rpt"/>
</dbReference>
<dbReference type="HOGENOM" id="CLU_030491_4_0_10"/>
<dbReference type="SMART" id="SM00028">
    <property type="entry name" value="TPR"/>
    <property type="match status" value="4"/>
</dbReference>
<accession>E4T5P6</accession>
<dbReference type="Pfam" id="PF13181">
    <property type="entry name" value="TPR_8"/>
    <property type="match status" value="1"/>
</dbReference>
<feature type="repeat" description="TPR" evidence="1">
    <location>
        <begin position="100"/>
        <end position="133"/>
    </location>
</feature>
<dbReference type="eggNOG" id="COG0457">
    <property type="taxonomic scope" value="Bacteria"/>
</dbReference>
<dbReference type="InterPro" id="IPR011990">
    <property type="entry name" value="TPR-like_helical_dom_sf"/>
</dbReference>
<evidence type="ECO:0000256" key="1">
    <source>
        <dbReference type="PROSITE-ProRule" id="PRU00339"/>
    </source>
</evidence>
<proteinExistence type="predicted"/>
<keyword evidence="3" id="KW-0472">Membrane</keyword>
<sequence length="529" mass="62391">MHCKLRLFIPFIFLVLVGCSLMPNEIKTAEKIMETNPDSALRILERIRTSNVMISSSDRALYGLLYFQALDRSNKPLQPDSLITYSLNYYQNSSDKKYLAYCYFYKGRIYKNAQRYDDATELYLKALDLSLNRKDYTLLGKIYADMGDICSMQMDYKEALRKYELSVESFQRAGKTVDASYRILEIGRTYRFEKNYKSAHKYYLQALSQTKDSLFHGVALQEIGINYYWAKQYDSAQYYLRKSIKFPYKDNNYSVRFFTLADLFFDIERYDSANYYASTALKYPANFATQRECYRLLANTEYLKGNFKQMAVFMTRFQACSDSVRKVESQTKITVLEDLHQTSENANKTKKYLIALGWLLPFIIAISLYVLYRLRKRNKGKEKELEEAEIQIIEKQNLLVDSLIQKIEETRSLQANVYKKASIAQREQMDKEIYNVCLHVNDWDAFKRLMNKTFNNIVSILEKEFPEITRKELTWCCLFLLDIRTQDMALILDTQPASLYKMKSRLTQKLSLKSTKELDQLLKEKSDRK</sequence>
<dbReference type="STRING" id="694427.Palpr_1901"/>
<evidence type="ECO:0000256" key="3">
    <source>
        <dbReference type="SAM" id="Phobius"/>
    </source>
</evidence>
<keyword evidence="2" id="KW-0175">Coiled coil</keyword>
<reference key="1">
    <citation type="submission" date="2010-11" db="EMBL/GenBank/DDBJ databases">
        <title>The complete genome of Paludibacter propionicigenes DSM 17365.</title>
        <authorList>
            <consortium name="US DOE Joint Genome Institute (JGI-PGF)"/>
            <person name="Lucas S."/>
            <person name="Copeland A."/>
            <person name="Lapidus A."/>
            <person name="Bruce D."/>
            <person name="Goodwin L."/>
            <person name="Pitluck S."/>
            <person name="Kyrpides N."/>
            <person name="Mavromatis K."/>
            <person name="Ivanova N."/>
            <person name="Munk A.C."/>
            <person name="Brettin T."/>
            <person name="Detter J.C."/>
            <person name="Han C."/>
            <person name="Tapia R."/>
            <person name="Land M."/>
            <person name="Hauser L."/>
            <person name="Markowitz V."/>
            <person name="Cheng J.-F."/>
            <person name="Hugenholtz P."/>
            <person name="Woyke T."/>
            <person name="Wu D."/>
            <person name="Gronow S."/>
            <person name="Wellnitz S."/>
            <person name="Brambilla E."/>
            <person name="Klenk H.-P."/>
            <person name="Eisen J.A."/>
        </authorList>
    </citation>
    <scope>NUCLEOTIDE SEQUENCE</scope>
    <source>
        <strain>WB4</strain>
    </source>
</reference>
<evidence type="ECO:0000256" key="2">
    <source>
        <dbReference type="SAM" id="Coils"/>
    </source>
</evidence>
<keyword evidence="3" id="KW-1133">Transmembrane helix</keyword>
<dbReference type="SUPFAM" id="SSF48452">
    <property type="entry name" value="TPR-like"/>
    <property type="match status" value="1"/>
</dbReference>
<evidence type="ECO:0000313" key="4">
    <source>
        <dbReference type="EMBL" id="ADQ80040.1"/>
    </source>
</evidence>
<dbReference type="PROSITE" id="PS51257">
    <property type="entry name" value="PROKAR_LIPOPROTEIN"/>
    <property type="match status" value="1"/>
</dbReference>
<dbReference type="PROSITE" id="PS50005">
    <property type="entry name" value="TPR"/>
    <property type="match status" value="1"/>
</dbReference>
<dbReference type="Proteomes" id="UP000008718">
    <property type="component" value="Chromosome"/>
</dbReference>
<dbReference type="Gene3D" id="1.25.40.10">
    <property type="entry name" value="Tetratricopeptide repeat domain"/>
    <property type="match status" value="2"/>
</dbReference>
<keyword evidence="5" id="KW-1185">Reference proteome</keyword>
<reference evidence="4 5" key="2">
    <citation type="journal article" date="2011" name="Stand. Genomic Sci.">
        <title>Complete genome sequence of Paludibacter propionicigenes type strain (WB4).</title>
        <authorList>
            <person name="Gronow S."/>
            <person name="Munk C."/>
            <person name="Lapidus A."/>
            <person name="Nolan M."/>
            <person name="Lucas S."/>
            <person name="Hammon N."/>
            <person name="Deshpande S."/>
            <person name="Cheng J.F."/>
            <person name="Tapia R."/>
            <person name="Han C."/>
            <person name="Goodwin L."/>
            <person name="Pitluck S."/>
            <person name="Liolios K."/>
            <person name="Ivanova N."/>
            <person name="Mavromatis K."/>
            <person name="Mikhailova N."/>
            <person name="Pati A."/>
            <person name="Chen A."/>
            <person name="Palaniappan K."/>
            <person name="Land M."/>
            <person name="Hauser L."/>
            <person name="Chang Y.J."/>
            <person name="Jeffries C.D."/>
            <person name="Brambilla E."/>
            <person name="Rohde M."/>
            <person name="Goker M."/>
            <person name="Detter J.C."/>
            <person name="Woyke T."/>
            <person name="Bristow J."/>
            <person name="Eisen J.A."/>
            <person name="Markowitz V."/>
            <person name="Hugenholtz P."/>
            <person name="Kyrpides N.C."/>
            <person name="Klenk H.P."/>
        </authorList>
    </citation>
    <scope>NUCLEOTIDE SEQUENCE [LARGE SCALE GENOMIC DNA]</scope>
    <source>
        <strain evidence="5">DSM 17365 / JCM 13257 / WB4</strain>
    </source>
</reference>